<reference evidence="1 2" key="1">
    <citation type="journal article" date="2019" name="Commun. Biol.">
        <title>The bagworm genome reveals a unique fibroin gene that provides high tensile strength.</title>
        <authorList>
            <person name="Kono N."/>
            <person name="Nakamura H."/>
            <person name="Ohtoshi R."/>
            <person name="Tomita M."/>
            <person name="Numata K."/>
            <person name="Arakawa K."/>
        </authorList>
    </citation>
    <scope>NUCLEOTIDE SEQUENCE [LARGE SCALE GENOMIC DNA]</scope>
</reference>
<organism evidence="1 2">
    <name type="scientific">Eumeta variegata</name>
    <name type="common">Bagworm moth</name>
    <name type="synonym">Eumeta japonica</name>
    <dbReference type="NCBI Taxonomy" id="151549"/>
    <lineage>
        <taxon>Eukaryota</taxon>
        <taxon>Metazoa</taxon>
        <taxon>Ecdysozoa</taxon>
        <taxon>Arthropoda</taxon>
        <taxon>Hexapoda</taxon>
        <taxon>Insecta</taxon>
        <taxon>Pterygota</taxon>
        <taxon>Neoptera</taxon>
        <taxon>Endopterygota</taxon>
        <taxon>Lepidoptera</taxon>
        <taxon>Glossata</taxon>
        <taxon>Ditrysia</taxon>
        <taxon>Tineoidea</taxon>
        <taxon>Psychidae</taxon>
        <taxon>Oiketicinae</taxon>
        <taxon>Eumeta</taxon>
    </lineage>
</organism>
<evidence type="ECO:0000313" key="2">
    <source>
        <dbReference type="Proteomes" id="UP000299102"/>
    </source>
</evidence>
<dbReference type="Proteomes" id="UP000299102">
    <property type="component" value="Unassembled WGS sequence"/>
</dbReference>
<dbReference type="AlphaFoldDB" id="A0A4C1UI23"/>
<evidence type="ECO:0000313" key="1">
    <source>
        <dbReference type="EMBL" id="GBP25737.1"/>
    </source>
</evidence>
<sequence>MTTSDLNGVSAYTVFSQRACSQRRVIRGTRCATLKNYVNPIFGGNSATLWRAASDGSQAEASAKNVTINIDTKLRRAKASAVRCRFRICVHPNTARKQYNCQLESPVSRRLCVKKEQPQSSYTVETEAATTNINNCYQITVSAVQRLRQDVEETHRKAESVG</sequence>
<keyword evidence="2" id="KW-1185">Reference proteome</keyword>
<comment type="caution">
    <text evidence="1">The sequence shown here is derived from an EMBL/GenBank/DDBJ whole genome shotgun (WGS) entry which is preliminary data.</text>
</comment>
<proteinExistence type="predicted"/>
<name>A0A4C1UI23_EUMVA</name>
<dbReference type="EMBL" id="BGZK01000171">
    <property type="protein sequence ID" value="GBP25737.1"/>
    <property type="molecule type" value="Genomic_DNA"/>
</dbReference>
<protein>
    <submittedName>
        <fullName evidence="1">Uncharacterized protein</fullName>
    </submittedName>
</protein>
<gene>
    <name evidence="1" type="ORF">EVAR_12217_1</name>
</gene>
<accession>A0A4C1UI23</accession>